<dbReference type="OrthoDB" id="5781at2157"/>
<gene>
    <name evidence="6" type="ordered locus">Ahos_1517</name>
</gene>
<keyword evidence="3" id="KW-0408">Iron</keyword>
<evidence type="ECO:0000259" key="5">
    <source>
        <dbReference type="SMART" id="SM00704"/>
    </source>
</evidence>
<dbReference type="AlphaFoldDB" id="F4B5H6"/>
<dbReference type="InterPro" id="IPR018967">
    <property type="entry name" value="FeS-contain_CDGSH-typ"/>
</dbReference>
<accession>F4B5H6</accession>
<protein>
    <submittedName>
        <fullName evidence="6">Zinc finger CDGSH-type domain-containing protein</fullName>
    </submittedName>
</protein>
<reference key="2">
    <citation type="journal article" date="2011" name="Extremophiles">
        <title>Genomic analyses of Acidianus hospitalis W1 a host for studying crenarchaeal virus and plasmid life cycles.</title>
        <authorList>
            <person name="You X.Y."/>
            <person name="Liu C."/>
            <person name="Wang S.Y."/>
            <person name="Jiang C.Y."/>
            <person name="Shah S.A."/>
            <person name="Prangishvili D."/>
            <person name="Liu S.J."/>
            <person name="Garrett R.A."/>
        </authorList>
    </citation>
    <scope>NUCLEOTIDE SEQUENCE</scope>
    <source>
        <strain>W1</strain>
    </source>
</reference>
<dbReference type="Proteomes" id="UP000008458">
    <property type="component" value="Chromosome"/>
</dbReference>
<reference evidence="6 7" key="1">
    <citation type="journal article" date="2011" name="Extremophiles">
        <title>Genomic analysis of Acidianus hospitalis W1 a host for studying crenarchaeal virus and plasmid life cycles.</title>
        <authorList>
            <person name="You X.Y."/>
            <person name="Liu C."/>
            <person name="Wang S.Y."/>
            <person name="Jiang C.Y."/>
            <person name="Shah S.A."/>
            <person name="Prangishvili D."/>
            <person name="She Q."/>
            <person name="Liu S.J."/>
            <person name="Garrett R.A."/>
        </authorList>
    </citation>
    <scope>NUCLEOTIDE SEQUENCE [LARGE SCALE GENOMIC DNA]</scope>
    <source>
        <strain evidence="6 7">W1</strain>
    </source>
</reference>
<dbReference type="SMART" id="SM00704">
    <property type="entry name" value="ZnF_CDGSH"/>
    <property type="match status" value="1"/>
</dbReference>
<dbReference type="HOGENOM" id="CLU_145019_3_0_2"/>
<feature type="domain" description="Iron-binding zinc finger CDGSH type" evidence="5">
    <location>
        <begin position="10"/>
        <end position="47"/>
    </location>
</feature>
<dbReference type="Gene3D" id="3.40.5.90">
    <property type="entry name" value="CDGSH iron-sulfur domain, mitoNEET-type"/>
    <property type="match status" value="1"/>
</dbReference>
<evidence type="ECO:0000256" key="3">
    <source>
        <dbReference type="ARBA" id="ARBA00023004"/>
    </source>
</evidence>
<name>F4B5H6_ACIHW</name>
<dbReference type="InterPro" id="IPR042216">
    <property type="entry name" value="MitoNEET_CISD"/>
</dbReference>
<keyword evidence="1" id="KW-0001">2Fe-2S</keyword>
<organism evidence="6 7">
    <name type="scientific">Acidianus hospitalis (strain W1)</name>
    <dbReference type="NCBI Taxonomy" id="933801"/>
    <lineage>
        <taxon>Archaea</taxon>
        <taxon>Thermoproteota</taxon>
        <taxon>Thermoprotei</taxon>
        <taxon>Sulfolobales</taxon>
        <taxon>Sulfolobaceae</taxon>
        <taxon>Acidianus</taxon>
    </lineage>
</organism>
<dbReference type="STRING" id="933801.Ahos_1517"/>
<keyword evidence="2" id="KW-0479">Metal-binding</keyword>
<dbReference type="Pfam" id="PF09360">
    <property type="entry name" value="zf-CDGSH"/>
    <property type="match status" value="1"/>
</dbReference>
<dbReference type="GeneID" id="10601017"/>
<keyword evidence="7" id="KW-1185">Reference proteome</keyword>
<dbReference type="GO" id="GO:0005737">
    <property type="term" value="C:cytoplasm"/>
    <property type="evidence" value="ECO:0007669"/>
    <property type="project" value="UniProtKB-ARBA"/>
</dbReference>
<dbReference type="EMBL" id="CP002535">
    <property type="protein sequence ID" value="AEE94400.1"/>
    <property type="molecule type" value="Genomic_DNA"/>
</dbReference>
<evidence type="ECO:0000256" key="2">
    <source>
        <dbReference type="ARBA" id="ARBA00022723"/>
    </source>
</evidence>
<dbReference type="GO" id="GO:0046872">
    <property type="term" value="F:metal ion binding"/>
    <property type="evidence" value="ECO:0007669"/>
    <property type="project" value="UniProtKB-KW"/>
</dbReference>
<keyword evidence="4" id="KW-0411">Iron-sulfur</keyword>
<dbReference type="KEGG" id="aho:Ahos_1517"/>
<dbReference type="RefSeq" id="WP_013776315.1">
    <property type="nucleotide sequence ID" value="NC_015518.1"/>
</dbReference>
<proteinExistence type="predicted"/>
<dbReference type="eggNOG" id="arCOG01667">
    <property type="taxonomic scope" value="Archaea"/>
</dbReference>
<dbReference type="GO" id="GO:0051537">
    <property type="term" value="F:2 iron, 2 sulfur cluster binding"/>
    <property type="evidence" value="ECO:0007669"/>
    <property type="project" value="UniProtKB-KW"/>
</dbReference>
<evidence type="ECO:0000256" key="4">
    <source>
        <dbReference type="ARBA" id="ARBA00023014"/>
    </source>
</evidence>
<sequence>MARLVKHDRNRPYMIKADNGQVFYVCACGLSRNKPFCDGSHKRTLDEEEGSVYVYDENGRIKLQNFYP</sequence>
<evidence type="ECO:0000313" key="7">
    <source>
        <dbReference type="Proteomes" id="UP000008458"/>
    </source>
</evidence>
<evidence type="ECO:0000313" key="6">
    <source>
        <dbReference type="EMBL" id="AEE94400.1"/>
    </source>
</evidence>
<evidence type="ECO:0000256" key="1">
    <source>
        <dbReference type="ARBA" id="ARBA00022714"/>
    </source>
</evidence>